<feature type="modified residue" description="Phosphohistidine; by HPr" evidence="5">
    <location>
        <position position="84"/>
    </location>
</feature>
<dbReference type="PROSITE" id="PS51095">
    <property type="entry name" value="PTS_EIIA_TYPE_3"/>
    <property type="match status" value="1"/>
</dbReference>
<dbReference type="Pfam" id="PF02255">
    <property type="entry name" value="PTS_IIA"/>
    <property type="match status" value="1"/>
</dbReference>
<dbReference type="PIRSF" id="PIRSF000699">
    <property type="entry name" value="PTS_IILac_III"/>
    <property type="match status" value="1"/>
</dbReference>
<reference evidence="6 7" key="1">
    <citation type="submission" date="2019-06" db="EMBL/GenBank/DDBJ databases">
        <title>Genome sequence analysis of &gt;100 Bacillus licheniformis strains suggests intrinsic resistance to this species.</title>
        <authorList>
            <person name="Wels M."/>
            <person name="Siezen R.J."/>
            <person name="Johansen E."/>
            <person name="Stuer-Lauridsen B."/>
            <person name="Bjerre K."/>
            <person name="Nielsen B.K.K."/>
        </authorList>
    </citation>
    <scope>NUCLEOTIDE SEQUENCE [LARGE SCALE GENOMIC DNA]</scope>
    <source>
        <strain evidence="6 7">BAC-15381</strain>
    </source>
</reference>
<dbReference type="Gene3D" id="1.20.58.80">
    <property type="entry name" value="Phosphotransferase system, lactose/cellobiose-type IIA subunit"/>
    <property type="match status" value="1"/>
</dbReference>
<keyword evidence="7" id="KW-1185">Reference proteome</keyword>
<keyword evidence="2" id="KW-0762">Sugar transport</keyword>
<dbReference type="Proteomes" id="UP000429980">
    <property type="component" value="Unassembled WGS sequence"/>
</dbReference>
<evidence type="ECO:0000256" key="1">
    <source>
        <dbReference type="ARBA" id="ARBA00022448"/>
    </source>
</evidence>
<dbReference type="EMBL" id="NILF01000007">
    <property type="protein sequence ID" value="TWL44550.1"/>
    <property type="molecule type" value="Genomic_DNA"/>
</dbReference>
<proteinExistence type="predicted"/>
<dbReference type="CDD" id="cd00215">
    <property type="entry name" value="PTS_IIA_lac"/>
    <property type="match status" value="1"/>
</dbReference>
<keyword evidence="4" id="KW-0598">Phosphotransferase system</keyword>
<evidence type="ECO:0000256" key="3">
    <source>
        <dbReference type="ARBA" id="ARBA00022679"/>
    </source>
</evidence>
<evidence type="ECO:0000256" key="2">
    <source>
        <dbReference type="ARBA" id="ARBA00022597"/>
    </source>
</evidence>
<sequence>MMGKLKLDELTGEQICFQLILHSGNARSKVIQSIRAYRAGSVQKAEELLHQAEADLQQAHDIHFQMIQKEAGGEKSEFSLLLLHAEDHLMSTLTMKELVSELLELFKEKNL</sequence>
<gene>
    <name evidence="6" type="ORF">CHCC15381_2556</name>
</gene>
<evidence type="ECO:0000256" key="5">
    <source>
        <dbReference type="PROSITE-ProRule" id="PRU00418"/>
    </source>
</evidence>
<dbReference type="PANTHER" id="PTHR34382">
    <property type="entry name" value="PTS SYSTEM N,N'-DIACETYLCHITOBIOSE-SPECIFIC EIIA COMPONENT"/>
    <property type="match status" value="1"/>
</dbReference>
<keyword evidence="3" id="KW-0808">Transferase</keyword>
<dbReference type="SUPFAM" id="SSF46973">
    <property type="entry name" value="Enzyme IIa from lactose specific PTS, IIa-lac"/>
    <property type="match status" value="1"/>
</dbReference>
<evidence type="ECO:0000256" key="4">
    <source>
        <dbReference type="ARBA" id="ARBA00022683"/>
    </source>
</evidence>
<dbReference type="InterPro" id="IPR036542">
    <property type="entry name" value="PTS_IIA_lac/cel_sf"/>
</dbReference>
<name>A0ABY3G1C2_9BACI</name>
<accession>A0ABY3G1C2</accession>
<evidence type="ECO:0000313" key="6">
    <source>
        <dbReference type="EMBL" id="TWL44550.1"/>
    </source>
</evidence>
<keyword evidence="1" id="KW-0813">Transport</keyword>
<comment type="caution">
    <text evidence="6">The sequence shown here is derived from an EMBL/GenBank/DDBJ whole genome shotgun (WGS) entry which is preliminary data.</text>
</comment>
<dbReference type="InterPro" id="IPR003188">
    <property type="entry name" value="PTS_IIA_lac/cel"/>
</dbReference>
<dbReference type="PANTHER" id="PTHR34382:SF10">
    <property type="entry name" value="PTS SYSTEM OLIGO-BETA-MANNOSIDE-SPECIFIC EIIA COMPONENT"/>
    <property type="match status" value="1"/>
</dbReference>
<protein>
    <submittedName>
        <fullName evidence="6">PTS system oligo-beta-mannoside-specific EIIA component</fullName>
    </submittedName>
</protein>
<organism evidence="6 7">
    <name type="scientific">Bacillus paralicheniformis</name>
    <dbReference type="NCBI Taxonomy" id="1648923"/>
    <lineage>
        <taxon>Bacteria</taxon>
        <taxon>Bacillati</taxon>
        <taxon>Bacillota</taxon>
        <taxon>Bacilli</taxon>
        <taxon>Bacillales</taxon>
        <taxon>Bacillaceae</taxon>
        <taxon>Bacillus</taxon>
    </lineage>
</organism>
<evidence type="ECO:0000313" key="7">
    <source>
        <dbReference type="Proteomes" id="UP000429980"/>
    </source>
</evidence>